<dbReference type="KEGG" id="lpil:LIP_3576"/>
<keyword evidence="2" id="KW-1185">Reference proteome</keyword>
<dbReference type="STRING" id="1555112.LIP_3576"/>
<dbReference type="Proteomes" id="UP000065807">
    <property type="component" value="Chromosome"/>
</dbReference>
<dbReference type="RefSeq" id="WP_068141038.1">
    <property type="nucleotide sequence ID" value="NZ_AP014924.1"/>
</dbReference>
<gene>
    <name evidence="1" type="ORF">LIP_3576</name>
</gene>
<reference evidence="2" key="2">
    <citation type="journal article" date="2016" name="Int. J. Syst. Evol. Microbiol.">
        <title>Complete genome sequence and cell structure of Limnochorda pilosa, a Gram-negative spore-former within the phylum Firmicutes.</title>
        <authorList>
            <person name="Watanabe M."/>
            <person name="Kojima H."/>
            <person name="Fukui M."/>
        </authorList>
    </citation>
    <scope>NUCLEOTIDE SEQUENCE [LARGE SCALE GENOMIC DNA]</scope>
    <source>
        <strain evidence="2">HC45</strain>
    </source>
</reference>
<evidence type="ECO:0000313" key="2">
    <source>
        <dbReference type="Proteomes" id="UP000065807"/>
    </source>
</evidence>
<reference evidence="2" key="1">
    <citation type="submission" date="2015-07" db="EMBL/GenBank/DDBJ databases">
        <title>Complete genome sequence and phylogenetic analysis of Limnochorda pilosa.</title>
        <authorList>
            <person name="Watanabe M."/>
            <person name="Kojima H."/>
            <person name="Fukui M."/>
        </authorList>
    </citation>
    <scope>NUCLEOTIDE SEQUENCE [LARGE SCALE GENOMIC DNA]</scope>
    <source>
        <strain evidence="2">HC45</strain>
    </source>
</reference>
<dbReference type="AlphaFoldDB" id="A0A0K2SQV0"/>
<organism evidence="1 2">
    <name type="scientific">Limnochorda pilosa</name>
    <dbReference type="NCBI Taxonomy" id="1555112"/>
    <lineage>
        <taxon>Bacteria</taxon>
        <taxon>Bacillati</taxon>
        <taxon>Bacillota</taxon>
        <taxon>Limnochordia</taxon>
        <taxon>Limnochordales</taxon>
        <taxon>Limnochordaceae</taxon>
        <taxon>Limnochorda</taxon>
    </lineage>
</organism>
<dbReference type="EMBL" id="AP014924">
    <property type="protein sequence ID" value="BAS29387.1"/>
    <property type="molecule type" value="Genomic_DNA"/>
</dbReference>
<proteinExistence type="predicted"/>
<name>A0A0K2SQV0_LIMPI</name>
<accession>A0A0K2SQV0</accession>
<evidence type="ECO:0000313" key="1">
    <source>
        <dbReference type="EMBL" id="BAS29387.1"/>
    </source>
</evidence>
<sequence length="110" mass="12402">MHRRIAGELVPYFAYEADLDTGKVTMTVYAGERLDLPLMEEPVVLEREMTDVERELAERALSGKDEGGTGIRAIHELHDLMEEWHGEWCADHAPAASLDEILSIGSRKRP</sequence>
<protein>
    <submittedName>
        <fullName evidence="1">Uncharacterized protein</fullName>
    </submittedName>
</protein>